<sequence>MKKSLGKRLISGVTSGLLAVMYTVPSDLGLSAYADDTAADGLPIVNTPYEESMWYRGNPLGIAGDFHLFAFDTIETMNDSAHINGNIAAPNYLVGANHGQLNTEGTGRLLNVVRDSFKFKEGGVYDTAAKNDGVKGFSLGNMSDFMFPADCTLSIGYPEGNLQYPQDTSSAVKLKTPSADYTIELYTGGPGKAESYMAHAGSKLIDFEKEKANYQTRSKSYASMGESYAKITWEDNPNYNEYDPGNNQPPQVGTLMLNPEGTNVLNLTADQLDNYRGLKVAGINFEDGTFKGEQALVVNIDLQGKSKLSWTPEWTYWTIAEPAEHVVIKEKDSALNGTNIIYNFYNAAEEGTQIIYNEGSSWNEGEIGSGGTAEPWGCVLAPDCEVVPNNMSGTIIAQNIRLHNETHMSPFMNPVSEKETIDVSAKKTWSDGDEKHSSDKVEVTLYRADKAGLTNVSADPSAEKLDAKTLDSSDDWTAKWTALPKDDGKGNTYFYYAVETQVPDKYEVSYTGNGVGGGNREIGVINTLTVESVPAKLKFVKYNDTIKITSETDSSIKTESSKKKQEGAKFTLTAKETAGAKLNEGVTSNLDSSGTEGTPIYSADSITWTTIPTDIEFTNLPNGIYVLSETAPRGYQSIDDIEFRFDSGTVTVIKGNKDVTTVSSDEKSAEIDVVNELFTFAVNKVDENGDPLIGARLRLEGTTESGSAVNMTSVKARSPKYYTADGRGWDEGEDLENYITKEGNRTSFEWVSTGSEIIFTGLPEGDYTVEEVSAPAGYALSGEKVKFTISRKDGKLEADKKSLTITNKKIDSSVKISKADVGGEIVEGAEFTLVKNDGDKLVQVITDYSADDVKAMTSMTMPLEINGKNLTVNDVKDGMGYTLSGPTFRNVTVDGNAVSDEQNVFTTTGKASGTKLTVAGIRGGAYKLELEDGRVFNIVADADEAAAPKVTAFKAEKLSEYKFKGGAAEITGLEDGEYVLKETASPNGYTKVDSEFTFTVKDGAVDKSSVKSETTGAIKVADDGTLIITDNVSEITVDKYFDADGNTTPSGTTEGADMKLTFKKASDKPATVIKDADTLAEGKSAEWNTKTTPSKTFKGLMDGEYVLEEVNAPKVYEKAASKTFTIEDGVIKGDTTNKVSLLNVKKNTIVLDKQALGGTPIPESAGKAKFTLIAGEGSDLSGVSINDGDVLGEGVKTSEFDGNVATFMGLKDGTYTLREDTAPTGYSVVSDFTFTVKAGKVTDVSSVTTGRAYVDENGKLVVEDAPILNISKTDLGGKEITDGAAEFTLTAKDTDGSLAGVKINGGEALSSVKSAAFTGNTTKIEYLKDGKYSLKEDTAPAGYSVVSEFTFTVKNGLVTEVSAVTDGVTELSKDGTTVTVKDAPIIKLNKTDLGGAPIPETAGKVEYQLTAKDSTLEGVKINGGDALKSTDKSAKIVGNISTLEHLKDGKYTLTETVAPDGYTVVSTFDFTVKNGVVTDVTAVTTGNVTKSEDGKAITVADDVSKITIDKKALGAEEIPESAGKATFVLTAEDEGKTLEGVTVGDKTLTADDKSTTFTGNSTKFTGLKDGKYSLEETVAPDGYTTVTKFTFDIENGVVKNVSTVTDGNAYVDDKG</sequence>
<dbReference type="Proteomes" id="UP000183461">
    <property type="component" value="Unassembled WGS sequence"/>
</dbReference>
<dbReference type="Gene3D" id="2.60.40.10">
    <property type="entry name" value="Immunoglobulins"/>
    <property type="match status" value="8"/>
</dbReference>
<dbReference type="InterPro" id="IPR008454">
    <property type="entry name" value="Collagen-bd_Cna-like_B-typ_dom"/>
</dbReference>
<evidence type="ECO:0000313" key="7">
    <source>
        <dbReference type="Proteomes" id="UP000183461"/>
    </source>
</evidence>
<dbReference type="InterPro" id="IPR041033">
    <property type="entry name" value="SpaA_PFL_dom_1"/>
</dbReference>
<organism evidence="6 7">
    <name type="scientific">Ruminococcus flavefaciens</name>
    <dbReference type="NCBI Taxonomy" id="1265"/>
    <lineage>
        <taxon>Bacteria</taxon>
        <taxon>Bacillati</taxon>
        <taxon>Bacillota</taxon>
        <taxon>Clostridia</taxon>
        <taxon>Eubacteriales</taxon>
        <taxon>Oscillospiraceae</taxon>
        <taxon>Ruminococcus</taxon>
    </lineage>
</organism>
<accession>A0A1K1NX36</accession>
<dbReference type="Pfam" id="PF17802">
    <property type="entry name" value="SpaA"/>
    <property type="match status" value="8"/>
</dbReference>
<feature type="domain" description="SpaA-like prealbumin fold" evidence="5">
    <location>
        <begin position="1168"/>
        <end position="1244"/>
    </location>
</feature>
<dbReference type="Gene3D" id="2.60.40.1140">
    <property type="entry name" value="Collagen-binding surface protein Cna, B-type domain"/>
    <property type="match status" value="1"/>
</dbReference>
<evidence type="ECO:0000259" key="5">
    <source>
        <dbReference type="Pfam" id="PF17802"/>
    </source>
</evidence>
<feature type="domain" description="CNA-B" evidence="4">
    <location>
        <begin position="423"/>
        <end position="513"/>
    </location>
</feature>
<proteinExistence type="inferred from homology"/>
<dbReference type="RefSeq" id="WP_177243956.1">
    <property type="nucleotide sequence ID" value="NZ_FPIP01000006.1"/>
</dbReference>
<keyword evidence="3" id="KW-0732">Signal</keyword>
<feature type="domain" description="SpaA-like prealbumin fold" evidence="5">
    <location>
        <begin position="964"/>
        <end position="1007"/>
    </location>
</feature>
<comment type="similarity">
    <text evidence="1">Belongs to the serine-aspartate repeat-containing protein (SDr) family.</text>
</comment>
<dbReference type="CDD" id="cd00222">
    <property type="entry name" value="CollagenBindB"/>
    <property type="match status" value="1"/>
</dbReference>
<keyword evidence="2" id="KW-0964">Secreted</keyword>
<gene>
    <name evidence="6" type="ORF">SAMN02910280_2294</name>
</gene>
<dbReference type="Pfam" id="PF05738">
    <property type="entry name" value="Cna_B"/>
    <property type="match status" value="1"/>
</dbReference>
<evidence type="ECO:0000256" key="1">
    <source>
        <dbReference type="ARBA" id="ARBA00007257"/>
    </source>
</evidence>
<reference evidence="7" key="1">
    <citation type="submission" date="2016-11" db="EMBL/GenBank/DDBJ databases">
        <authorList>
            <person name="Varghese N."/>
            <person name="Submissions S."/>
        </authorList>
    </citation>
    <scope>NUCLEOTIDE SEQUENCE [LARGE SCALE GENOMIC DNA]</scope>
    <source>
        <strain evidence="7">YL228</strain>
    </source>
</reference>
<feature type="non-terminal residue" evidence="6">
    <location>
        <position position="1615"/>
    </location>
</feature>
<dbReference type="PANTHER" id="PTHR36108">
    <property type="entry name" value="COLOSSIN-B-RELATED"/>
    <property type="match status" value="1"/>
</dbReference>
<dbReference type="SUPFAM" id="SSF49478">
    <property type="entry name" value="Cna protein B-type domain"/>
    <property type="match status" value="1"/>
</dbReference>
<feature type="domain" description="SpaA-like prealbumin fold" evidence="5">
    <location>
        <begin position="680"/>
        <end position="798"/>
    </location>
</feature>
<feature type="domain" description="SpaA-like prealbumin fold" evidence="5">
    <location>
        <begin position="1057"/>
        <end position="1138"/>
    </location>
</feature>
<dbReference type="InterPro" id="IPR013783">
    <property type="entry name" value="Ig-like_fold"/>
</dbReference>
<evidence type="ECO:0000256" key="2">
    <source>
        <dbReference type="ARBA" id="ARBA00022525"/>
    </source>
</evidence>
<evidence type="ECO:0000259" key="4">
    <source>
        <dbReference type="Pfam" id="PF05738"/>
    </source>
</evidence>
<evidence type="ECO:0000256" key="3">
    <source>
        <dbReference type="ARBA" id="ARBA00022729"/>
    </source>
</evidence>
<feature type="domain" description="SpaA-like prealbumin fold" evidence="5">
    <location>
        <begin position="1268"/>
        <end position="1363"/>
    </location>
</feature>
<dbReference type="EMBL" id="FPIP01000006">
    <property type="protein sequence ID" value="SFW39827.1"/>
    <property type="molecule type" value="Genomic_DNA"/>
</dbReference>
<feature type="domain" description="SpaA-like prealbumin fold" evidence="5">
    <location>
        <begin position="1386"/>
        <end position="1482"/>
    </location>
</feature>
<name>A0A1K1NX36_RUMFL</name>
<dbReference type="PANTHER" id="PTHR36108:SF13">
    <property type="entry name" value="COLOSSIN-B-RELATED"/>
    <property type="match status" value="1"/>
</dbReference>
<feature type="domain" description="SpaA-like prealbumin fold" evidence="5">
    <location>
        <begin position="1525"/>
        <end position="1602"/>
    </location>
</feature>
<feature type="domain" description="SpaA-like prealbumin fold" evidence="5">
    <location>
        <begin position="556"/>
        <end position="653"/>
    </location>
</feature>
<protein>
    <submittedName>
        <fullName evidence="6">Cna protein B-type domain-containing protein</fullName>
    </submittedName>
</protein>
<evidence type="ECO:0000313" key="6">
    <source>
        <dbReference type="EMBL" id="SFW39827.1"/>
    </source>
</evidence>